<protein>
    <submittedName>
        <fullName evidence="2">Uncharacterized protein</fullName>
    </submittedName>
</protein>
<gene>
    <name evidence="2" type="ORF">GP486_007748</name>
</gene>
<keyword evidence="1" id="KW-0812">Transmembrane</keyword>
<reference evidence="2" key="1">
    <citation type="submission" date="2021-03" db="EMBL/GenBank/DDBJ databases">
        <title>Comparative genomics and phylogenomic investigation of the class Geoglossomycetes provide insights into ecological specialization and systematics.</title>
        <authorList>
            <person name="Melie T."/>
            <person name="Pirro S."/>
            <person name="Miller A.N."/>
            <person name="Quandt A."/>
        </authorList>
    </citation>
    <scope>NUCLEOTIDE SEQUENCE</scope>
    <source>
        <strain evidence="2">CAQ_001_2017</strain>
    </source>
</reference>
<evidence type="ECO:0000313" key="3">
    <source>
        <dbReference type="Proteomes" id="UP000750711"/>
    </source>
</evidence>
<feature type="transmembrane region" description="Helical" evidence="1">
    <location>
        <begin position="26"/>
        <end position="46"/>
    </location>
</feature>
<proteinExistence type="predicted"/>
<keyword evidence="3" id="KW-1185">Reference proteome</keyword>
<dbReference type="Proteomes" id="UP000750711">
    <property type="component" value="Unassembled WGS sequence"/>
</dbReference>
<comment type="caution">
    <text evidence="2">The sequence shown here is derived from an EMBL/GenBank/DDBJ whole genome shotgun (WGS) entry which is preliminary data.</text>
</comment>
<dbReference type="EMBL" id="JAGHQM010002388">
    <property type="protein sequence ID" value="KAH0550887.1"/>
    <property type="molecule type" value="Genomic_DNA"/>
</dbReference>
<sequence>MILISGVSPEGHNWGPINLDAVGKGYIGILIVWSLVVFAGLYVLHINRRKPFIRMRNTRLTIAAVLTIHVYLSLVFLVYPLNGSFPCDAEYWIMSIYLPFGIALFQAQNLQLLSLSSMQKKLMLHPQTRPAGWRWPRGIAEMRKAWRRMNMMTRVYSLIGAGMVVQVRTLRTQIGILRIERHLTRYTFSRRRSWRSSFSWCLVNFINLELFRMTSGLQNAGPAGSGESRVFA</sequence>
<keyword evidence="1" id="KW-1133">Transmembrane helix</keyword>
<name>A0A9P8L6N7_9PEZI</name>
<feature type="transmembrane region" description="Helical" evidence="1">
    <location>
        <begin position="91"/>
        <end position="113"/>
    </location>
</feature>
<keyword evidence="1" id="KW-0472">Membrane</keyword>
<accession>A0A9P8L6N7</accession>
<evidence type="ECO:0000256" key="1">
    <source>
        <dbReference type="SAM" id="Phobius"/>
    </source>
</evidence>
<feature type="transmembrane region" description="Helical" evidence="1">
    <location>
        <begin position="58"/>
        <end position="79"/>
    </location>
</feature>
<evidence type="ECO:0000313" key="2">
    <source>
        <dbReference type="EMBL" id="KAH0550887.1"/>
    </source>
</evidence>
<organism evidence="2 3">
    <name type="scientific">Trichoglossum hirsutum</name>
    <dbReference type="NCBI Taxonomy" id="265104"/>
    <lineage>
        <taxon>Eukaryota</taxon>
        <taxon>Fungi</taxon>
        <taxon>Dikarya</taxon>
        <taxon>Ascomycota</taxon>
        <taxon>Pezizomycotina</taxon>
        <taxon>Geoglossomycetes</taxon>
        <taxon>Geoglossales</taxon>
        <taxon>Geoglossaceae</taxon>
        <taxon>Trichoglossum</taxon>
    </lineage>
</organism>
<dbReference type="AlphaFoldDB" id="A0A9P8L6N7"/>